<sequence length="325" mass="35379">MVRVGSARIDENGKVIGGQAGDQTGQEVAVEAWYRHDKGWVVIRAKDAAVRERIAQCMEAACANNNIGYDQSTSWDLYDKAKQYGWDCSKVNTPVETDCSSLVRACVAYALQRDIPWFSTANEVEVLDATDEFEIIREPKCTESSAYQMRGDILCTTVQGHTVVVLDDGSKVECEIISTGNTTLCGTGIGTAVAKQAMHVRNGADIGATSLAVIKKDVAVEVLDITASGWYKIVWPGEACGYAFTKAGSGYYSYSPNANAQVINLGDKVQFTGNKQYMSAWADKPITAIPEVATVTSICESGKHQYHIIGDNVYGWVNKEDIVRK</sequence>
<dbReference type="Pfam" id="PF25309">
    <property type="entry name" value="ELLD"/>
    <property type="match status" value="1"/>
</dbReference>
<reference evidence="2" key="1">
    <citation type="journal article" date="2021" name="Proc. Natl. Acad. Sci. U.S.A.">
        <title>A Catalog of Tens of Thousands of Viruses from Human Metagenomes Reveals Hidden Associations with Chronic Diseases.</title>
        <authorList>
            <person name="Tisza M.J."/>
            <person name="Buck C.B."/>
        </authorList>
    </citation>
    <scope>NUCLEOTIDE SEQUENCE</scope>
    <source>
        <strain evidence="2">CtHG14</strain>
    </source>
</reference>
<organism evidence="2">
    <name type="scientific">virus sp. ctHG14</name>
    <dbReference type="NCBI Taxonomy" id="2827626"/>
    <lineage>
        <taxon>Viruses</taxon>
    </lineage>
</organism>
<feature type="domain" description="Endolysin-like" evidence="1">
    <location>
        <begin position="4"/>
        <end position="171"/>
    </location>
</feature>
<dbReference type="InterPro" id="IPR057370">
    <property type="entry name" value="ELLD"/>
</dbReference>
<proteinExistence type="predicted"/>
<evidence type="ECO:0000313" key="2">
    <source>
        <dbReference type="EMBL" id="DAE31303.1"/>
    </source>
</evidence>
<accession>A0A8S5RIU5</accession>
<name>A0A8S5RIU5_9VIRU</name>
<dbReference type="EMBL" id="BK059106">
    <property type="protein sequence ID" value="DAE31303.1"/>
    <property type="molecule type" value="Genomic_DNA"/>
</dbReference>
<dbReference type="Gene3D" id="2.30.30.40">
    <property type="entry name" value="SH3 Domains"/>
    <property type="match status" value="1"/>
</dbReference>
<evidence type="ECO:0000259" key="1">
    <source>
        <dbReference type="Pfam" id="PF25309"/>
    </source>
</evidence>
<protein>
    <recommendedName>
        <fullName evidence="1">Endolysin-like domain-containing protein</fullName>
    </recommendedName>
</protein>